<dbReference type="Proteomes" id="UP000193307">
    <property type="component" value="Unassembled WGS sequence"/>
</dbReference>
<name>A0A1Y5S7Q0_9RHOB</name>
<dbReference type="EMBL" id="FWFW01000003">
    <property type="protein sequence ID" value="SLN34354.1"/>
    <property type="molecule type" value="Genomic_DNA"/>
</dbReference>
<gene>
    <name evidence="1" type="ORF">PAM7971_01471</name>
</gene>
<sequence length="33" mass="3565">MTPKIGHAPVTVDMVFVEHNCDPSMVGVPLEDV</sequence>
<dbReference type="AlphaFoldDB" id="A0A1Y5S7Q0"/>
<keyword evidence="2" id="KW-1185">Reference proteome</keyword>
<reference evidence="1 2" key="1">
    <citation type="submission" date="2017-03" db="EMBL/GenBank/DDBJ databases">
        <authorList>
            <person name="Afonso C.L."/>
            <person name="Miller P.J."/>
            <person name="Scott M.A."/>
            <person name="Spackman E."/>
            <person name="Goraichik I."/>
            <person name="Dimitrov K.M."/>
            <person name="Suarez D.L."/>
            <person name="Swayne D.E."/>
        </authorList>
    </citation>
    <scope>NUCLEOTIDE SEQUENCE [LARGE SCALE GENOMIC DNA]</scope>
    <source>
        <strain evidence="1 2">CECT 7971</strain>
    </source>
</reference>
<evidence type="ECO:0000313" key="2">
    <source>
        <dbReference type="Proteomes" id="UP000193307"/>
    </source>
</evidence>
<accession>A0A1Y5S7Q0</accession>
<proteinExistence type="predicted"/>
<organism evidence="1 2">
    <name type="scientific">Pacificibacter marinus</name>
    <dbReference type="NCBI Taxonomy" id="658057"/>
    <lineage>
        <taxon>Bacteria</taxon>
        <taxon>Pseudomonadati</taxon>
        <taxon>Pseudomonadota</taxon>
        <taxon>Alphaproteobacteria</taxon>
        <taxon>Rhodobacterales</taxon>
        <taxon>Roseobacteraceae</taxon>
        <taxon>Pacificibacter</taxon>
    </lineage>
</organism>
<protein>
    <submittedName>
        <fullName evidence="1">Uncharacterized protein</fullName>
    </submittedName>
</protein>
<evidence type="ECO:0000313" key="1">
    <source>
        <dbReference type="EMBL" id="SLN34354.1"/>
    </source>
</evidence>